<dbReference type="PANTHER" id="PTHR36536">
    <property type="entry name" value="UPF0111 PROTEIN HI_1603"/>
    <property type="match status" value="1"/>
</dbReference>
<comment type="similarity">
    <text evidence="1">Belongs to the UPF0111 family.</text>
</comment>
<sequence>MGKSRNIFAWLGKREEKMALEHSRAHLAKVIVAVEKLSDAFHALEKGDMSLKDKAIEELKTAEREGDELRRQMMKDLSEGLLLPLDREDLMNFVKRLDSIADWAKGVGRLLEFCKPDLPANLIQGLRKDSDFIVEEMEKLNEATESLIRDDLETALSNCSAVEELEEKADDQKRELLGILFATDLAAPQLLLFQIIEAVENVSDRIEDAADLLRILVVKSK</sequence>
<evidence type="ECO:0000313" key="3">
    <source>
        <dbReference type="EMBL" id="PIX76996.1"/>
    </source>
</evidence>
<dbReference type="AlphaFoldDB" id="A0A2M7M2T3"/>
<organism evidence="3 4">
    <name type="scientific">bacterium (Candidatus Ratteibacteria) CG_4_10_14_3_um_filter_41_18</name>
    <dbReference type="NCBI Taxonomy" id="2014287"/>
    <lineage>
        <taxon>Bacteria</taxon>
        <taxon>Candidatus Ratteibacteria</taxon>
    </lineage>
</organism>
<gene>
    <name evidence="3" type="ORF">COZ37_05000</name>
</gene>
<proteinExistence type="inferred from homology"/>
<comment type="caution">
    <text evidence="3">The sequence shown here is derived from an EMBL/GenBank/DDBJ whole genome shotgun (WGS) entry which is preliminary data.</text>
</comment>
<dbReference type="SUPFAM" id="SSF109755">
    <property type="entry name" value="PhoU-like"/>
    <property type="match status" value="1"/>
</dbReference>
<dbReference type="Proteomes" id="UP000229703">
    <property type="component" value="Unassembled WGS sequence"/>
</dbReference>
<dbReference type="InterPro" id="IPR038078">
    <property type="entry name" value="PhoU-like_sf"/>
</dbReference>
<accession>A0A2M7M2T3</accession>
<dbReference type="InterPro" id="IPR018445">
    <property type="entry name" value="Put_Phosphate_transp_reg"/>
</dbReference>
<reference evidence="4" key="1">
    <citation type="submission" date="2017-09" db="EMBL/GenBank/DDBJ databases">
        <title>Depth-based differentiation of microbial function through sediment-hosted aquifers and enrichment of novel symbionts in the deep terrestrial subsurface.</title>
        <authorList>
            <person name="Probst A.J."/>
            <person name="Ladd B."/>
            <person name="Jarett J.K."/>
            <person name="Geller-Mcgrath D.E."/>
            <person name="Sieber C.M.K."/>
            <person name="Emerson J.B."/>
            <person name="Anantharaman K."/>
            <person name="Thomas B.C."/>
            <person name="Malmstrom R."/>
            <person name="Stieglmeier M."/>
            <person name="Klingl A."/>
            <person name="Woyke T."/>
            <person name="Ryan C.M."/>
            <person name="Banfield J.F."/>
        </authorList>
    </citation>
    <scope>NUCLEOTIDE SEQUENCE [LARGE SCALE GENOMIC DNA]</scope>
</reference>
<keyword evidence="2" id="KW-0175">Coiled coil</keyword>
<evidence type="ECO:0000256" key="1">
    <source>
        <dbReference type="ARBA" id="ARBA00008591"/>
    </source>
</evidence>
<dbReference type="EMBL" id="PFJK01000230">
    <property type="protein sequence ID" value="PIX76996.1"/>
    <property type="molecule type" value="Genomic_DNA"/>
</dbReference>
<evidence type="ECO:0000256" key="2">
    <source>
        <dbReference type="SAM" id="Coils"/>
    </source>
</evidence>
<feature type="coiled-coil region" evidence="2">
    <location>
        <begin position="52"/>
        <end position="79"/>
    </location>
</feature>
<protein>
    <submittedName>
        <fullName evidence="3">TIGR00153 family protein</fullName>
    </submittedName>
</protein>
<name>A0A2M7M2T3_9BACT</name>
<dbReference type="Pfam" id="PF01865">
    <property type="entry name" value="PhoU_div"/>
    <property type="match status" value="1"/>
</dbReference>
<evidence type="ECO:0000313" key="4">
    <source>
        <dbReference type="Proteomes" id="UP000229703"/>
    </source>
</evidence>
<dbReference type="NCBIfam" id="TIGR00153">
    <property type="entry name" value="TIGR00153 family protein"/>
    <property type="match status" value="1"/>
</dbReference>
<dbReference type="Gene3D" id="1.20.58.220">
    <property type="entry name" value="Phosphate transport system protein phou homolog 2, domain 2"/>
    <property type="match status" value="1"/>
</dbReference>
<dbReference type="InterPro" id="IPR002727">
    <property type="entry name" value="DUF47"/>
</dbReference>
<dbReference type="PANTHER" id="PTHR36536:SF3">
    <property type="entry name" value="UPF0111 PROTEIN HI_1603"/>
    <property type="match status" value="1"/>
</dbReference>